<evidence type="ECO:0000256" key="4">
    <source>
        <dbReference type="ARBA" id="ARBA00022692"/>
    </source>
</evidence>
<dbReference type="KEGG" id="can:Cyan10605_1509"/>
<evidence type="ECO:0000256" key="7">
    <source>
        <dbReference type="ARBA" id="ARBA00023136"/>
    </source>
</evidence>
<keyword evidence="8 10" id="KW-0594">Phospholipid biosynthesis</keyword>
<dbReference type="SMR" id="K9Z386"/>
<sequence>MIPDNICQCSTGFVMTFSLLISFGLILFAYLLGSIPTGYLVALVLKGIDIREYGSGSTGATNVLRTVGKGAALTVLLIDMLKGILAVASVKLFFIYGGGEILPIQWQDWLIAIASLLAVLGHSKSIWLKFSGGKSAAISLGILLTMNPFLGLGTLGVFVIVLSISKIVSLSSISAAIAVNILMWLLQPTAPYIVFAIIAASYVIIRHRSNIDRILSGKEPRIGQTA</sequence>
<keyword evidence="11" id="KW-0012">Acyltransferase</keyword>
<dbReference type="PANTHER" id="PTHR30309:SF0">
    <property type="entry name" value="GLYCEROL-3-PHOSPHATE ACYLTRANSFERASE-RELATED"/>
    <property type="match status" value="1"/>
</dbReference>
<feature type="transmembrane region" description="Helical" evidence="10">
    <location>
        <begin position="167"/>
        <end position="186"/>
    </location>
</feature>
<comment type="catalytic activity">
    <reaction evidence="10">
        <text>an acyl phosphate + sn-glycerol 3-phosphate = a 1-acyl-sn-glycero-3-phosphate + phosphate</text>
        <dbReference type="Rhea" id="RHEA:34075"/>
        <dbReference type="ChEBI" id="CHEBI:43474"/>
        <dbReference type="ChEBI" id="CHEBI:57597"/>
        <dbReference type="ChEBI" id="CHEBI:57970"/>
        <dbReference type="ChEBI" id="CHEBI:59918"/>
        <dbReference type="EC" id="2.3.1.275"/>
    </reaction>
</comment>
<dbReference type="HAMAP" id="MF_01043">
    <property type="entry name" value="PlsY"/>
    <property type="match status" value="1"/>
</dbReference>
<comment type="function">
    <text evidence="10">Catalyzes the transfer of an acyl group from acyl-phosphate (acyl-PO(4)) to glycerol-3-phosphate (G3P) to form lysophosphatidic acid (LPA). This enzyme utilizes acyl-phosphate as fatty acyl donor, but not acyl-CoA or acyl-ACP.</text>
</comment>
<feature type="transmembrane region" description="Helical" evidence="10">
    <location>
        <begin position="12"/>
        <end position="33"/>
    </location>
</feature>
<keyword evidence="2 10" id="KW-0444">Lipid biosynthesis</keyword>
<keyword evidence="9 10" id="KW-1208">Phospholipid metabolism</keyword>
<dbReference type="HOGENOM" id="CLU_081254_7_1_3"/>
<feature type="transmembrane region" description="Helical" evidence="10">
    <location>
        <begin position="192"/>
        <end position="209"/>
    </location>
</feature>
<feature type="transmembrane region" description="Helical" evidence="10">
    <location>
        <begin position="136"/>
        <end position="160"/>
    </location>
</feature>
<dbReference type="EC" id="2.3.1.275" evidence="10"/>
<dbReference type="GO" id="GO:0043772">
    <property type="term" value="F:acyl-phosphate glycerol-3-phosphate acyltransferase activity"/>
    <property type="evidence" value="ECO:0007669"/>
    <property type="project" value="UniProtKB-UniRule"/>
</dbReference>
<feature type="transmembrane region" description="Helical" evidence="10">
    <location>
        <begin position="71"/>
        <end position="97"/>
    </location>
</feature>
<dbReference type="Proteomes" id="UP000010480">
    <property type="component" value="Chromosome"/>
</dbReference>
<dbReference type="SMART" id="SM01207">
    <property type="entry name" value="G3P_acyltransf"/>
    <property type="match status" value="1"/>
</dbReference>
<dbReference type="NCBIfam" id="TIGR00023">
    <property type="entry name" value="glycerol-3-phosphate 1-O-acyltransferase PlsY"/>
    <property type="match status" value="1"/>
</dbReference>
<keyword evidence="3 10" id="KW-0808">Transferase</keyword>
<evidence type="ECO:0000313" key="11">
    <source>
        <dbReference type="EMBL" id="AFZ53619.1"/>
    </source>
</evidence>
<keyword evidence="1 10" id="KW-1003">Cell membrane</keyword>
<evidence type="ECO:0000256" key="5">
    <source>
        <dbReference type="ARBA" id="ARBA00022989"/>
    </source>
</evidence>
<evidence type="ECO:0000256" key="10">
    <source>
        <dbReference type="HAMAP-Rule" id="MF_01043"/>
    </source>
</evidence>
<keyword evidence="10" id="KW-0997">Cell inner membrane</keyword>
<gene>
    <name evidence="10" type="primary">plsY</name>
    <name evidence="11" type="ordered locus">Cyan10605_1509</name>
</gene>
<keyword evidence="12" id="KW-1185">Reference proteome</keyword>
<dbReference type="PANTHER" id="PTHR30309">
    <property type="entry name" value="INNER MEMBRANE PROTEIN YGIH"/>
    <property type="match status" value="1"/>
</dbReference>
<keyword evidence="5 10" id="KW-1133">Transmembrane helix</keyword>
<dbReference type="EMBL" id="CP003947">
    <property type="protein sequence ID" value="AFZ53619.1"/>
    <property type="molecule type" value="Genomic_DNA"/>
</dbReference>
<proteinExistence type="inferred from homology"/>
<organism evidence="11 12">
    <name type="scientific">Cyanobacterium aponinum (strain PCC 10605)</name>
    <dbReference type="NCBI Taxonomy" id="755178"/>
    <lineage>
        <taxon>Bacteria</taxon>
        <taxon>Bacillati</taxon>
        <taxon>Cyanobacteriota</taxon>
        <taxon>Cyanophyceae</taxon>
        <taxon>Oscillatoriophycideae</taxon>
        <taxon>Chroococcales</taxon>
        <taxon>Geminocystaceae</taxon>
        <taxon>Cyanobacterium</taxon>
    </lineage>
</organism>
<name>K9Z386_CYAAP</name>
<dbReference type="UniPathway" id="UPA00085"/>
<dbReference type="Pfam" id="PF02660">
    <property type="entry name" value="G3P_acyltransf"/>
    <property type="match status" value="1"/>
</dbReference>
<evidence type="ECO:0000256" key="8">
    <source>
        <dbReference type="ARBA" id="ARBA00023209"/>
    </source>
</evidence>
<dbReference type="STRING" id="755178.Cyan10605_1509"/>
<evidence type="ECO:0000256" key="1">
    <source>
        <dbReference type="ARBA" id="ARBA00022475"/>
    </source>
</evidence>
<keyword evidence="7 10" id="KW-0472">Membrane</keyword>
<reference evidence="12" key="1">
    <citation type="journal article" date="2013" name="Proc. Natl. Acad. Sci. U.S.A.">
        <title>Improving the coverage of the cyanobacterial phylum using diversity-driven genome sequencing.</title>
        <authorList>
            <person name="Shih P.M."/>
            <person name="Wu D."/>
            <person name="Latifi A."/>
            <person name="Axen S.D."/>
            <person name="Fewer D.P."/>
            <person name="Talla E."/>
            <person name="Calteau A."/>
            <person name="Cai F."/>
            <person name="Tandeau de Marsac N."/>
            <person name="Rippka R."/>
            <person name="Herdman M."/>
            <person name="Sivonen K."/>
            <person name="Coursin T."/>
            <person name="Laurent T."/>
            <person name="Goodwin L."/>
            <person name="Nolan M."/>
            <person name="Davenport K.W."/>
            <person name="Han C.S."/>
            <person name="Rubin E.M."/>
            <person name="Eisen J.A."/>
            <person name="Woyke T."/>
            <person name="Gugger M."/>
            <person name="Kerfeld C.A."/>
        </authorList>
    </citation>
    <scope>NUCLEOTIDE SEQUENCE [LARGE SCALE GENOMIC DNA]</scope>
    <source>
        <strain evidence="12">PCC 10605</strain>
    </source>
</reference>
<evidence type="ECO:0000313" key="12">
    <source>
        <dbReference type="Proteomes" id="UP000010480"/>
    </source>
</evidence>
<comment type="similarity">
    <text evidence="10">Belongs to the PlsY family.</text>
</comment>
<keyword evidence="6 10" id="KW-0443">Lipid metabolism</keyword>
<accession>K9Z386</accession>
<evidence type="ECO:0000256" key="6">
    <source>
        <dbReference type="ARBA" id="ARBA00023098"/>
    </source>
</evidence>
<evidence type="ECO:0000256" key="3">
    <source>
        <dbReference type="ARBA" id="ARBA00022679"/>
    </source>
</evidence>
<dbReference type="eggNOG" id="COG0344">
    <property type="taxonomic scope" value="Bacteria"/>
</dbReference>
<dbReference type="AlphaFoldDB" id="K9Z386"/>
<comment type="pathway">
    <text evidence="10">Lipid metabolism; phospholipid metabolism.</text>
</comment>
<dbReference type="GO" id="GO:0008654">
    <property type="term" value="P:phospholipid biosynthetic process"/>
    <property type="evidence" value="ECO:0007669"/>
    <property type="project" value="UniProtKB-UniRule"/>
</dbReference>
<dbReference type="GO" id="GO:0005886">
    <property type="term" value="C:plasma membrane"/>
    <property type="evidence" value="ECO:0007669"/>
    <property type="project" value="UniProtKB-SubCell"/>
</dbReference>
<comment type="subcellular location">
    <subcellularLocation>
        <location evidence="10">Cell inner membrane</location>
        <topology evidence="10">Multi-pass membrane protein</topology>
    </subcellularLocation>
</comment>
<protein>
    <recommendedName>
        <fullName evidence="10">Glycerol-3-phosphate acyltransferase</fullName>
    </recommendedName>
    <alternativeName>
        <fullName evidence="10">Acyl-PO4 G3P acyltransferase</fullName>
    </alternativeName>
    <alternativeName>
        <fullName evidence="10">Acyl-phosphate--glycerol-3-phosphate acyltransferase</fullName>
    </alternativeName>
    <alternativeName>
        <fullName evidence="10">G3P acyltransferase</fullName>
        <shortName evidence="10">GPAT</shortName>
        <ecNumber evidence="10">2.3.1.275</ecNumber>
    </alternativeName>
    <alternativeName>
        <fullName evidence="10">Lysophosphatidic acid synthase</fullName>
        <shortName evidence="10">LPA synthase</shortName>
    </alternativeName>
</protein>
<dbReference type="InterPro" id="IPR003811">
    <property type="entry name" value="G3P_acylTferase_PlsY"/>
</dbReference>
<comment type="subunit">
    <text evidence="10">Probably interacts with PlsX.</text>
</comment>
<keyword evidence="4 10" id="KW-0812">Transmembrane</keyword>
<evidence type="ECO:0000256" key="2">
    <source>
        <dbReference type="ARBA" id="ARBA00022516"/>
    </source>
</evidence>
<evidence type="ECO:0000256" key="9">
    <source>
        <dbReference type="ARBA" id="ARBA00023264"/>
    </source>
</evidence>
<dbReference type="PATRIC" id="fig|755178.3.peg.1602"/>
<feature type="transmembrane region" description="Helical" evidence="10">
    <location>
        <begin position="109"/>
        <end position="130"/>
    </location>
</feature>